<keyword evidence="3" id="KW-1185">Reference proteome</keyword>
<dbReference type="Gene3D" id="3.90.550.10">
    <property type="entry name" value="Spore Coat Polysaccharide Biosynthesis Protein SpsA, Chain A"/>
    <property type="match status" value="1"/>
</dbReference>
<comment type="caution">
    <text evidence="2">The sequence shown here is derived from an EMBL/GenBank/DDBJ whole genome shotgun (WGS) entry which is preliminary data.</text>
</comment>
<dbReference type="PATRIC" id="fig|1202534.3.peg.2433"/>
<dbReference type="PANTHER" id="PTHR22916">
    <property type="entry name" value="GLYCOSYLTRANSFERASE"/>
    <property type="match status" value="1"/>
</dbReference>
<accession>R9C6C2</accession>
<proteinExistence type="predicted"/>
<sequence length="301" mass="35504">MDISIICPIYNGEKYIEALYTDIRKQKGVNISEIKFILTDSKDKSEEILEKLNVEYTKISINNFSHSLVREKAAFEAKGDIVVFITQDIKICDTNWLYELVSSIEDGKCDAAFSRQIAYDNHTIEKYTREINYSKESRIVSEKDIEKLGLMTFFFSDASSAILKKTFIKLNGYDGKNLPTNEDMYFAYKLIMNGYKINYAADSIIIHSHEFSLKEVYKRYKDIGTFFAANDYLNEYSANDRGIDVFIYILKRILQDKKYIYFKSIYEFFLQIYRYESWKNEMERKINESIIHIIIFAKKEC</sequence>
<evidence type="ECO:0000313" key="2">
    <source>
        <dbReference type="EMBL" id="EOR24560.1"/>
    </source>
</evidence>
<dbReference type="SUPFAM" id="SSF53448">
    <property type="entry name" value="Nucleotide-diphospho-sugar transferases"/>
    <property type="match status" value="1"/>
</dbReference>
<protein>
    <recommendedName>
        <fullName evidence="1">Glycosyltransferase 2-like domain-containing protein</fullName>
    </recommendedName>
</protein>
<feature type="domain" description="Glycosyltransferase 2-like" evidence="1">
    <location>
        <begin position="4"/>
        <end position="163"/>
    </location>
</feature>
<evidence type="ECO:0000259" key="1">
    <source>
        <dbReference type="Pfam" id="PF00535"/>
    </source>
</evidence>
<evidence type="ECO:0000313" key="3">
    <source>
        <dbReference type="Proteomes" id="UP000013988"/>
    </source>
</evidence>
<dbReference type="AlphaFoldDB" id="R9C6C2"/>
<gene>
    <name evidence="2" type="ORF">A500_12264</name>
</gene>
<dbReference type="Pfam" id="PF00535">
    <property type="entry name" value="Glycos_transf_2"/>
    <property type="match status" value="1"/>
</dbReference>
<dbReference type="EMBL" id="ASRV01000149">
    <property type="protein sequence ID" value="EOR24560.1"/>
    <property type="molecule type" value="Genomic_DNA"/>
</dbReference>
<organism evidence="2 3">
    <name type="scientific">Clostridium sartagoforme AAU1</name>
    <dbReference type="NCBI Taxonomy" id="1202534"/>
    <lineage>
        <taxon>Bacteria</taxon>
        <taxon>Bacillati</taxon>
        <taxon>Bacillota</taxon>
        <taxon>Clostridia</taxon>
        <taxon>Eubacteriales</taxon>
        <taxon>Clostridiaceae</taxon>
        <taxon>Clostridium</taxon>
    </lineage>
</organism>
<dbReference type="Proteomes" id="UP000013988">
    <property type="component" value="Unassembled WGS sequence"/>
</dbReference>
<reference evidence="2 3" key="1">
    <citation type="submission" date="2013-03" db="EMBL/GenBank/DDBJ databases">
        <title>Whole genome shotgun sequencing of Clostridium sartagoforme AAU1.</title>
        <authorList>
            <person name="Joshi C.G."/>
            <person name="Duggirala S.M."/>
            <person name="Nathani N.M."/>
            <person name="Bhatt V.D."/>
            <person name="Patel A.K."/>
            <person name="Pandya P.R."/>
            <person name="KaPatel J.A."/>
        </authorList>
    </citation>
    <scope>NUCLEOTIDE SEQUENCE [LARGE SCALE GENOMIC DNA]</scope>
    <source>
        <strain evidence="2 3">AAU1</strain>
    </source>
</reference>
<name>R9C6C2_9CLOT</name>
<dbReference type="RefSeq" id="WP_016207778.1">
    <property type="nucleotide sequence ID" value="NZ_ASRV01000149.1"/>
</dbReference>
<dbReference type="InterPro" id="IPR029044">
    <property type="entry name" value="Nucleotide-diphossugar_trans"/>
</dbReference>
<dbReference type="InterPro" id="IPR001173">
    <property type="entry name" value="Glyco_trans_2-like"/>
</dbReference>